<dbReference type="PROSITE" id="PS50878">
    <property type="entry name" value="RT_POL"/>
    <property type="match status" value="1"/>
</dbReference>
<keyword evidence="13" id="KW-1185">Reference proteome</keyword>
<evidence type="ECO:0000256" key="3">
    <source>
        <dbReference type="ARBA" id="ARBA00022695"/>
    </source>
</evidence>
<keyword evidence="3" id="KW-0548">Nucleotidyltransferase</keyword>
<feature type="compositionally biased region" description="Polar residues" evidence="10">
    <location>
        <begin position="1"/>
        <end position="13"/>
    </location>
</feature>
<dbReference type="CDD" id="cd01651">
    <property type="entry name" value="RT_G2_intron"/>
    <property type="match status" value="1"/>
</dbReference>
<evidence type="ECO:0000256" key="8">
    <source>
        <dbReference type="ARBA" id="ARBA00034120"/>
    </source>
</evidence>
<comment type="caution">
    <text evidence="12">The sequence shown here is derived from an EMBL/GenBank/DDBJ whole genome shotgun (WGS) entry which is preliminary data.</text>
</comment>
<feature type="domain" description="Reverse transcriptase" evidence="11">
    <location>
        <begin position="97"/>
        <end position="323"/>
    </location>
</feature>
<keyword evidence="5" id="KW-0460">Magnesium</keyword>
<evidence type="ECO:0000256" key="10">
    <source>
        <dbReference type="SAM" id="MobiDB-lite"/>
    </source>
</evidence>
<dbReference type="InterPro" id="IPR030931">
    <property type="entry name" value="Group_II_RT_mat"/>
</dbReference>
<dbReference type="NCBIfam" id="TIGR04416">
    <property type="entry name" value="group_II_RT_mat"/>
    <property type="match status" value="1"/>
</dbReference>
<comment type="similarity">
    <text evidence="8">Belongs to the bacterial reverse transcriptase family.</text>
</comment>
<dbReference type="Proteomes" id="UP001519289">
    <property type="component" value="Unassembled WGS sequence"/>
</dbReference>
<dbReference type="PRINTS" id="PR00866">
    <property type="entry name" value="RNADNAPOLMS"/>
</dbReference>
<dbReference type="EC" id="2.7.7.49" evidence="1"/>
<evidence type="ECO:0000256" key="1">
    <source>
        <dbReference type="ARBA" id="ARBA00012493"/>
    </source>
</evidence>
<dbReference type="SUPFAM" id="SSF56672">
    <property type="entry name" value="DNA/RNA polymerases"/>
    <property type="match status" value="1"/>
</dbReference>
<protein>
    <recommendedName>
        <fullName evidence="1">RNA-directed DNA polymerase</fullName>
        <ecNumber evidence="1">2.7.7.49</ecNumber>
    </recommendedName>
</protein>
<dbReference type="PANTHER" id="PTHR34047:SF8">
    <property type="entry name" value="PROTEIN YKFC"/>
    <property type="match status" value="1"/>
</dbReference>
<dbReference type="Pfam" id="PF08388">
    <property type="entry name" value="GIIM"/>
    <property type="match status" value="1"/>
</dbReference>
<evidence type="ECO:0000256" key="9">
    <source>
        <dbReference type="ARBA" id="ARBA00048173"/>
    </source>
</evidence>
<evidence type="ECO:0000256" key="5">
    <source>
        <dbReference type="ARBA" id="ARBA00022842"/>
    </source>
</evidence>
<feature type="region of interest" description="Disordered" evidence="10">
    <location>
        <begin position="1"/>
        <end position="45"/>
    </location>
</feature>
<evidence type="ECO:0000256" key="6">
    <source>
        <dbReference type="ARBA" id="ARBA00022918"/>
    </source>
</evidence>
<dbReference type="InterPro" id="IPR043502">
    <property type="entry name" value="DNA/RNA_pol_sf"/>
</dbReference>
<comment type="catalytic activity">
    <reaction evidence="9">
        <text>DNA(n) + a 2'-deoxyribonucleoside 5'-triphosphate = DNA(n+1) + diphosphate</text>
        <dbReference type="Rhea" id="RHEA:22508"/>
        <dbReference type="Rhea" id="RHEA-COMP:17339"/>
        <dbReference type="Rhea" id="RHEA-COMP:17340"/>
        <dbReference type="ChEBI" id="CHEBI:33019"/>
        <dbReference type="ChEBI" id="CHEBI:61560"/>
        <dbReference type="ChEBI" id="CHEBI:173112"/>
        <dbReference type="EC" id="2.7.7.49"/>
    </reaction>
</comment>
<evidence type="ECO:0000313" key="13">
    <source>
        <dbReference type="Proteomes" id="UP001519289"/>
    </source>
</evidence>
<keyword evidence="4" id="KW-0479">Metal-binding</keyword>
<accession>A0ABS4JXF0</accession>
<dbReference type="GO" id="GO:0003964">
    <property type="term" value="F:RNA-directed DNA polymerase activity"/>
    <property type="evidence" value="ECO:0007669"/>
    <property type="project" value="UniProtKB-KW"/>
</dbReference>
<evidence type="ECO:0000313" key="12">
    <source>
        <dbReference type="EMBL" id="MBP2020212.1"/>
    </source>
</evidence>
<proteinExistence type="inferred from homology"/>
<name>A0ABS4JXF0_9FIRM</name>
<keyword evidence="2" id="KW-0808">Transferase</keyword>
<evidence type="ECO:0000256" key="7">
    <source>
        <dbReference type="ARBA" id="ARBA00023118"/>
    </source>
</evidence>
<organism evidence="12 13">
    <name type="scientific">Symbiobacterium terraclitae</name>
    <dbReference type="NCBI Taxonomy" id="557451"/>
    <lineage>
        <taxon>Bacteria</taxon>
        <taxon>Bacillati</taxon>
        <taxon>Bacillota</taxon>
        <taxon>Clostridia</taxon>
        <taxon>Eubacteriales</taxon>
        <taxon>Symbiobacteriaceae</taxon>
        <taxon>Symbiobacterium</taxon>
    </lineage>
</organism>
<keyword evidence="7" id="KW-0051">Antiviral defense</keyword>
<reference evidence="12 13" key="1">
    <citation type="submission" date="2021-03" db="EMBL/GenBank/DDBJ databases">
        <title>Genomic Encyclopedia of Type Strains, Phase IV (KMG-IV): sequencing the most valuable type-strain genomes for metagenomic binning, comparative biology and taxonomic classification.</title>
        <authorList>
            <person name="Goeker M."/>
        </authorList>
    </citation>
    <scope>NUCLEOTIDE SEQUENCE [LARGE SCALE GENOMIC DNA]</scope>
    <source>
        <strain evidence="12 13">DSM 27138</strain>
    </source>
</reference>
<dbReference type="EMBL" id="JAGGLG010000062">
    <property type="protein sequence ID" value="MBP2020212.1"/>
    <property type="molecule type" value="Genomic_DNA"/>
</dbReference>
<evidence type="ECO:0000259" key="11">
    <source>
        <dbReference type="PROSITE" id="PS50878"/>
    </source>
</evidence>
<dbReference type="InterPro" id="IPR051083">
    <property type="entry name" value="GrpII_Intron_Splice-Mob/Def"/>
</dbReference>
<dbReference type="InterPro" id="IPR000477">
    <property type="entry name" value="RT_dom"/>
</dbReference>
<dbReference type="InterPro" id="IPR000123">
    <property type="entry name" value="Reverse_transcriptase_msDNA"/>
</dbReference>
<dbReference type="Pfam" id="PF00078">
    <property type="entry name" value="RVT_1"/>
    <property type="match status" value="1"/>
</dbReference>
<evidence type="ECO:0000256" key="4">
    <source>
        <dbReference type="ARBA" id="ARBA00022723"/>
    </source>
</evidence>
<sequence length="469" mass="53916">MARSQDAQRQQKTPEGAYLREKAVKPQGTAGGPSASSAQPERPSPEPRFEALLEQMVERSNMLAALKRVERNGGSPGVDGMETKDLRPYLRQHWERIRTELLNGTYEPQPVRRVEIPKPQGGKRLLGVPTVLDRLIQQALSQVLTPIFDPNFSESSYGFRPGRSAHDAVRAARNHIEEGFTWVVDVDLAQFFDRVNHDVLMARVARKVRDKRVLRLIRRYLEAGVMEGGVKVRTEEGTPQGGPLSPLLANILLDDLDKELESRGHRFARYADDCNVYVRSKRAGERVMQGMRRLLEGRLKLKVNEEKSAVDRPWKRKFLGFSFLPGKRVRIRLAPKTKERFTAKIREITNRTRPLAPNERIRRLNAYLGGWLAYFRLAETPSVFAEMDQWIRSRLRMCLWKQWKRGRTRYRELRRLGLNPGPARKAAWMQAGPWRAAHTPQMHKALGLAYWQAQGLKSLKESYESTRSA</sequence>
<keyword evidence="6 12" id="KW-0695">RNA-directed DNA polymerase</keyword>
<gene>
    <name evidence="12" type="ORF">J2Z79_003668</name>
</gene>
<dbReference type="InterPro" id="IPR013597">
    <property type="entry name" value="Mat_intron_G2"/>
</dbReference>
<dbReference type="PANTHER" id="PTHR34047">
    <property type="entry name" value="NUCLEAR INTRON MATURASE 1, MITOCHONDRIAL-RELATED"/>
    <property type="match status" value="1"/>
</dbReference>
<evidence type="ECO:0000256" key="2">
    <source>
        <dbReference type="ARBA" id="ARBA00022679"/>
    </source>
</evidence>